<dbReference type="InterPro" id="IPR014043">
    <property type="entry name" value="Acyl_transferase_dom"/>
</dbReference>
<dbReference type="Pfam" id="PF02801">
    <property type="entry name" value="Ketoacyl-synt_C"/>
    <property type="match status" value="2"/>
</dbReference>
<dbReference type="Pfam" id="PF16197">
    <property type="entry name" value="KAsynt_C_assoc"/>
    <property type="match status" value="1"/>
</dbReference>
<dbReference type="KEGG" id="hbq:QI031_01425"/>
<dbReference type="InterPro" id="IPR049490">
    <property type="entry name" value="C883_1060-like_KR_N"/>
</dbReference>
<dbReference type="Gene3D" id="3.30.300.30">
    <property type="match status" value="1"/>
</dbReference>
<dbReference type="GO" id="GO:0006633">
    <property type="term" value="P:fatty acid biosynthetic process"/>
    <property type="evidence" value="ECO:0007669"/>
    <property type="project" value="InterPro"/>
</dbReference>
<dbReference type="InterPro" id="IPR009081">
    <property type="entry name" value="PP-bd_ACP"/>
</dbReference>
<dbReference type="Gene3D" id="3.40.366.10">
    <property type="entry name" value="Malonyl-Coenzyme A Acyl Carrier Protein, domain 2"/>
    <property type="match status" value="2"/>
</dbReference>
<dbReference type="Pfam" id="PF00501">
    <property type="entry name" value="AMP-binding"/>
    <property type="match status" value="1"/>
</dbReference>
<dbReference type="SUPFAM" id="SSF47336">
    <property type="entry name" value="ACP-like"/>
    <property type="match status" value="2"/>
</dbReference>
<evidence type="ECO:0000313" key="10">
    <source>
        <dbReference type="Proteomes" id="UP001223520"/>
    </source>
</evidence>
<evidence type="ECO:0000313" key="9">
    <source>
        <dbReference type="EMBL" id="WGV26205.1"/>
    </source>
</evidence>
<dbReference type="CDD" id="cd08953">
    <property type="entry name" value="KR_2_SDR_x"/>
    <property type="match status" value="1"/>
</dbReference>
<dbReference type="Pfam" id="PF00550">
    <property type="entry name" value="PP-binding"/>
    <property type="match status" value="2"/>
</dbReference>
<feature type="domain" description="Ketosynthase family 3 (KS3)" evidence="8">
    <location>
        <begin position="2257"/>
        <end position="2717"/>
    </location>
</feature>
<dbReference type="InterPro" id="IPR020845">
    <property type="entry name" value="AMP-binding_CS"/>
</dbReference>
<organism evidence="9 10">
    <name type="scientific">Halotia branconii CENA392</name>
    <dbReference type="NCBI Taxonomy" id="1539056"/>
    <lineage>
        <taxon>Bacteria</taxon>
        <taxon>Bacillati</taxon>
        <taxon>Cyanobacteriota</taxon>
        <taxon>Cyanophyceae</taxon>
        <taxon>Nostocales</taxon>
        <taxon>Nodulariaceae</taxon>
        <taxon>Halotia</taxon>
    </lineage>
</organism>
<dbReference type="GO" id="GO:0004315">
    <property type="term" value="F:3-oxoacyl-[acyl-carrier-protein] synthase activity"/>
    <property type="evidence" value="ECO:0007669"/>
    <property type="project" value="InterPro"/>
</dbReference>
<dbReference type="Pfam" id="PF00109">
    <property type="entry name" value="ketoacyl-synt"/>
    <property type="match status" value="2"/>
</dbReference>
<comment type="similarity">
    <text evidence="1">Belongs to the ATP-dependent AMP-binding enzyme family.</text>
</comment>
<dbReference type="InterPro" id="IPR057326">
    <property type="entry name" value="KR_dom"/>
</dbReference>
<dbReference type="FunFam" id="3.40.50.12780:FF:000013">
    <property type="entry name" value="Long-chain-fatty-acid--AMP ligase FadD32"/>
    <property type="match status" value="1"/>
</dbReference>
<feature type="domain" description="Carrier" evidence="7">
    <location>
        <begin position="598"/>
        <end position="675"/>
    </location>
</feature>
<dbReference type="PROSITE" id="PS52004">
    <property type="entry name" value="KS3_2"/>
    <property type="match status" value="2"/>
</dbReference>
<evidence type="ECO:0000256" key="3">
    <source>
        <dbReference type="ARBA" id="ARBA00022553"/>
    </source>
</evidence>
<dbReference type="Pfam" id="PF22621">
    <property type="entry name" value="CurL-like_PKS_C"/>
    <property type="match status" value="1"/>
</dbReference>
<dbReference type="CDD" id="cd05931">
    <property type="entry name" value="FAAL"/>
    <property type="match status" value="1"/>
</dbReference>
<dbReference type="PROSITE" id="PS00455">
    <property type="entry name" value="AMP_BINDING"/>
    <property type="match status" value="1"/>
</dbReference>
<dbReference type="PROSITE" id="PS00012">
    <property type="entry name" value="PHOSPHOPANTETHEINE"/>
    <property type="match status" value="2"/>
</dbReference>
<keyword evidence="6" id="KW-0443">Lipid metabolism</keyword>
<dbReference type="InterPro" id="IPR025110">
    <property type="entry name" value="AMP-bd_C"/>
</dbReference>
<dbReference type="Gene3D" id="3.40.47.10">
    <property type="match status" value="2"/>
</dbReference>
<sequence length="3128" mass="344702">MTVSFQYLKFSSLVELLRYRALHQPDRLAFTFLQDGEIETASLTYQELDQKVRAIAAYLQSIKASGERALLLYPSGLEFITAFFGCLYAGVVAVPAYPPKQNQKLTRLQSIITDAQAKVALTTTSLFENIKKRFDQDTELTDLHLLATDGIADDLASNWQKPEVNSDTLAFLQYTSGSTGSPKGVMVSHGNLLHNLEYIRQAFELTPDTVSVSWLPGFHDMGLIDGHLQPIYTGFKCILMPPASFVQRPIRWLQAISHYQANHSGGPNFGYDLCASSKLTPEQIESLDLSHWHSAYSGSEPVRQETMARFAAKFKPAGFRTNLFYPCYGLAESTLMVSGGNVKDEPIYCQVEAEALEQNRIVPANADTKNIRHLVGCGHSWLDTKIVIANPETMTQCAVNEVGEIWVASSSVAQGYWQRPEATAQTFQVYLQDGSKPFLRTGDFGFLQDGELFVTGRVKDMIIIRGRNHYPQDIESTVVKSHPALRIGFAAAFAIEVDSEEQLVVTCEVERTAIRKLNVDEVVAAIRQTVSEEHELQVYAVALLKPASIPKTSSGKIQRHACRAKFLEGTLDVVDMWQGQAGYERLTQRRKGAKAEGKQAEVIQVWLVDKVSQQLKIASQSIDVQEPFARYGLDSLAAMMLSTELEDWLGLSLSPTLVYDYPSIAALAEHLAVVVENSQPELEFDVVTDESGKNDATDAIAIIGIGCRFPKAKDPEAFWQLLRTGTDAIVEVPGDRWDIQQVYDDQPATPGKMNTRWGGFLEDVDQFDAGFFGISPREAESIDPQQRLVLEVSWEALENAGIAPQKLKGSQTGVFIGISTNDYARLQFNHPTGTDAYFGTSSAFSITANRLSYLLDLRGPSWAVDTACSSSLVAVHQACQSLRQKESELALAGGVNLILTPELTIAFSQAQMMADDGHCKTFDASANGYVRGEGCGVVVLKRLGDAKRDQDQVLGIIRGSAVNQDGRSNGLTAPNGPSQQAVVRQALEKAQIQPAQISYVETHGTGTPLGDPIEVNSLKEVLTPSCSCWIGSVKTNIGHLEAASGIASLIKVVLALQHQEIPANLHLQQLNPHIKLEGSGLAIPTEGQVWTKEPRFAGVSAFGFGGTNAHVILEEGQETNRRGRKGHGGRVSEFERPKHLLTLSAKSEKALRELAQKYGQFLATNPQVAVADVCFTSNTGRSHFDYRLAVVAESTAQLSEQLNTFVNSAIVNRPEINKSRKIAFLFTGQGSQYVGMGRQLYETQPVFRRTLERCDEILRAYLEQPLLSVIYPESNTNSVLNETAYTQPALFALEYALFELWKSWGIVPDIVIGHSVGEYAAACAAGVFSLEDGLKLIAERGRLMQALPPNGMMAAVLTDEQRVVDAIAPSSDVSIATVNSPKQTVISGTKAAVQKVLKHFESEKISAKALKVSHAFHSPLMNPMLESFEKIAASVKFNAPRIPLVSNLTGEILSNQDVPDANYWCRHIREAVRFSAGMETLHRQGYDLFLEIGPNSTLSNLGKQCLPKEVGTWLTSLTKEDNWQSLLNSLATLYTLGVDVDWDGFDRDFTRAKLALPTYPFQRQRFWIKTDGGNNTKLNTTTDELGKQSPQNYEETNRQGHKVRKEMRVLESSKYFYEWQWQPQQLVETGEIPPGAVLIFKDALMVAKNLEKLFDAEKYPVYFVTAGQKFQQKTERHFIINPASPFDYDQLIQALKEQGLTITAIVHLWNYNQAAISRLPVDSHDSVLQEGMYSLLYLGQALVKHYGNSPINLLLLTQGAYVTSANDTLQGLHQVMGATLAQTITQEHNNIQAKVVDITPGSASPETLAQILFQELPAKPDKEGIVVIRQGQRFIRLLERMEIPAGKEFQSVLTPGDTWLITGGVSDVGAEIAKGMVSRAPINLVLTGRHPLPPKAEWHLHEGDNKRIQIIQNLEQLGATVLYHAVDVTDAEGMQLLMETIHEQFGQLHGVIHAAGVQDQTRFKLLQKTPETVAEVLAPKVEGTIILDNVTQNEPLKCFAVISSAAASKAEWGANLGDYAAANIFLDNYATYRTQRGAPGHSLAVNFSLWRDKGMAKIGGQALVILAKVKGLKLLEADQAVNAFIEALSLDDSVVHIVDLLEKETKSPKITELSQPLAPSPQPLAPLPQPLAPLPQPLVPLPQPKTQNIRRLVRDILSQYVTIPQEQVEGYRSFQELGLDSLGAVEAIKQLSLTFKHQLSPTLFFEYQTPDELADHLEKQYGDAISTAETPINKPKKETPTNSMLQQSNFKAMDVKQEDIAIIGMACKIPGADNLEQYWQFLDEKRSFIKEVPSDRWLVEDYYEENGTAPHTTYCKRGGFIENPFDFDPMFFGISPREATAMDPQQRVFLEVSWQALQQAGYGGKYRTKDIAVIVGGDQNNYVEHFFNYQYGTVLKRRLHKTSWFEQLTPTEQKNLLDTVSDVLKPSELMPEATAGNELNQIAARVSHCLDLMGPSLEVGTACSSSLVAIHLACESIRAGDTCMAIAGGVNLNLSPTPFTFLSRVQAFSPTGECFPFDSRANGMVVGEGTGAVVLKSLRKALEDGDYIHAVIKGSAINNDGHSQGITAPKPEGQAEAIRKAYNKFGIDPETISYIETHGTGTMLGDPVEVEGITKAFRDFTSRKGFCGIGSVKSSIGHLMAGSGVVSLIKVVLAMQHGKIPPTVGFEQPSPHIDFANTPLYVVGGEGKPWTSDGELLRAGVNGFGFGGTNCHLIVEQSPISQSVKSEEPTSPHLLCLTGRNQKVLKEIVKQLHEHVIQHPEQELSEICLTLSNSQRELSYKAALVVNNRQHLLDSLNAISLEQNQSNIQLGRSNPQKATPTYLVLDNSCTFTPEEAKILSARYPEFRKAYADCEFLWRRTLSNWESNNTTNLSQKAHSFAVQYALCNLLMSLKIQPSVILAEGIGILVGACLTAMSSLKEAFILLAELEGKHTNNSVEEPRLEAPLVTVWNCSIVTPLGTYKPSGKFTSTQLQSLLHVSGSLKAEQCQEACSETGAYLHLGNSELIRQQLNIADDPQTWIHAEKSQPVINSLLTIIARLYTAGVQLNSLGLFPQGLRRVPLPTYPFERKTYKAPIDYSEPKFTEAVEIDGLLLIEHLATLSPEQRQSSYNALLQEFGFAAKTVENINN</sequence>
<evidence type="ECO:0000259" key="8">
    <source>
        <dbReference type="PROSITE" id="PS52004"/>
    </source>
</evidence>
<dbReference type="GO" id="GO:0071770">
    <property type="term" value="P:DIM/DIP cell wall layer assembly"/>
    <property type="evidence" value="ECO:0007669"/>
    <property type="project" value="TreeGrafter"/>
</dbReference>
<dbReference type="InterPro" id="IPR014031">
    <property type="entry name" value="Ketoacyl_synth_C"/>
</dbReference>
<dbReference type="CDD" id="cd00833">
    <property type="entry name" value="PKS"/>
    <property type="match status" value="2"/>
</dbReference>
<evidence type="ECO:0000256" key="5">
    <source>
        <dbReference type="ARBA" id="ARBA00022832"/>
    </source>
</evidence>
<dbReference type="Pfam" id="PF21394">
    <property type="entry name" value="Beta-ketacyl_N"/>
    <property type="match status" value="1"/>
</dbReference>
<dbReference type="PROSITE" id="PS50075">
    <property type="entry name" value="CARRIER"/>
    <property type="match status" value="2"/>
</dbReference>
<reference evidence="9 10" key="1">
    <citation type="journal article" date="2023" name="Limnol Oceanogr Lett">
        <title>Environmental adaptations by the intertidal Antarctic cyanobacterium Halotia branconii CENA392 as revealed using long-read genome sequencing.</title>
        <authorList>
            <person name="Dextro R.B."/>
            <person name="Delbaje E."/>
            <person name="Freitas P.N.N."/>
            <person name="Geraldes V."/>
            <person name="Pinto E."/>
            <person name="Long P.F."/>
            <person name="Fiore M.F."/>
        </authorList>
    </citation>
    <scope>NUCLEOTIDE SEQUENCE [LARGE SCALE GENOMIC DNA]</scope>
    <source>
        <strain evidence="9 10">CENA392</strain>
    </source>
</reference>
<dbReference type="PROSITE" id="PS00606">
    <property type="entry name" value="KS3_1"/>
    <property type="match status" value="2"/>
</dbReference>
<feature type="domain" description="Carrier" evidence="7">
    <location>
        <begin position="2147"/>
        <end position="2221"/>
    </location>
</feature>
<dbReference type="InterPro" id="IPR020841">
    <property type="entry name" value="PKS_Beta-ketoAc_synthase_dom"/>
</dbReference>
<dbReference type="Pfam" id="PF00698">
    <property type="entry name" value="Acyl_transf_1"/>
    <property type="match status" value="1"/>
</dbReference>
<dbReference type="RefSeq" id="WP_281483460.1">
    <property type="nucleotide sequence ID" value="NZ_CP124543.1"/>
</dbReference>
<dbReference type="InterPro" id="IPR050091">
    <property type="entry name" value="PKS_NRPS_Biosynth_Enz"/>
</dbReference>
<evidence type="ECO:0000256" key="2">
    <source>
        <dbReference type="ARBA" id="ARBA00022450"/>
    </source>
</evidence>
<dbReference type="SMART" id="SM00827">
    <property type="entry name" value="PKS_AT"/>
    <property type="match status" value="1"/>
</dbReference>
<keyword evidence="10" id="KW-1185">Reference proteome</keyword>
<dbReference type="InterPro" id="IPR032821">
    <property type="entry name" value="PKS_assoc"/>
</dbReference>
<dbReference type="Proteomes" id="UP001223520">
    <property type="component" value="Chromosome"/>
</dbReference>
<protein>
    <submittedName>
        <fullName evidence="9">SDR family oxidoreductase</fullName>
    </submittedName>
</protein>
<evidence type="ECO:0000256" key="6">
    <source>
        <dbReference type="ARBA" id="ARBA00023098"/>
    </source>
</evidence>
<dbReference type="Pfam" id="PF23024">
    <property type="entry name" value="AMP-dom_DIP2-like"/>
    <property type="match status" value="1"/>
</dbReference>
<keyword evidence="2" id="KW-0596">Phosphopantetheine</keyword>
<name>A0AAJ6P9X7_9CYAN</name>
<evidence type="ECO:0000259" key="7">
    <source>
        <dbReference type="PROSITE" id="PS50075"/>
    </source>
</evidence>
<dbReference type="GO" id="GO:0005737">
    <property type="term" value="C:cytoplasm"/>
    <property type="evidence" value="ECO:0007669"/>
    <property type="project" value="TreeGrafter"/>
</dbReference>
<dbReference type="FunFam" id="3.40.366.10:FF:000002">
    <property type="entry name" value="Probable polyketide synthase 2"/>
    <property type="match status" value="1"/>
</dbReference>
<feature type="domain" description="Ketosynthase family 3 (KS3)" evidence="8">
    <location>
        <begin position="697"/>
        <end position="1115"/>
    </location>
</feature>
<dbReference type="InterPro" id="IPR006162">
    <property type="entry name" value="Ppantetheine_attach_site"/>
</dbReference>
<dbReference type="InterPro" id="IPR001227">
    <property type="entry name" value="Ac_transferase_dom_sf"/>
</dbReference>
<dbReference type="Gene3D" id="1.10.1200.10">
    <property type="entry name" value="ACP-like"/>
    <property type="match status" value="2"/>
</dbReference>
<dbReference type="SUPFAM" id="SSF51735">
    <property type="entry name" value="NAD(P)-binding Rossmann-fold domains"/>
    <property type="match status" value="2"/>
</dbReference>
<dbReference type="InterPro" id="IPR045851">
    <property type="entry name" value="AMP-bd_C_sf"/>
</dbReference>
<dbReference type="Gene3D" id="3.40.50.12780">
    <property type="entry name" value="N-terminal domain of ligase-like"/>
    <property type="match status" value="1"/>
</dbReference>
<dbReference type="Gene3D" id="3.30.70.3290">
    <property type="match status" value="2"/>
</dbReference>
<dbReference type="Pfam" id="PF08659">
    <property type="entry name" value="KR"/>
    <property type="match status" value="1"/>
</dbReference>
<dbReference type="InterPro" id="IPR042099">
    <property type="entry name" value="ANL_N_sf"/>
</dbReference>
<dbReference type="SMART" id="SM00825">
    <property type="entry name" value="PKS_KS"/>
    <property type="match status" value="2"/>
</dbReference>
<dbReference type="EMBL" id="CP124543">
    <property type="protein sequence ID" value="WGV26205.1"/>
    <property type="molecule type" value="Genomic_DNA"/>
</dbReference>
<dbReference type="SUPFAM" id="SSF53901">
    <property type="entry name" value="Thiolase-like"/>
    <property type="match status" value="2"/>
</dbReference>
<dbReference type="FunFam" id="3.40.47.10:FF:000019">
    <property type="entry name" value="Polyketide synthase type I"/>
    <property type="match status" value="1"/>
</dbReference>
<dbReference type="InterPro" id="IPR016035">
    <property type="entry name" value="Acyl_Trfase/lysoPLipase"/>
</dbReference>
<dbReference type="SMART" id="SM00823">
    <property type="entry name" value="PKS_PP"/>
    <property type="match status" value="2"/>
</dbReference>
<keyword evidence="5" id="KW-0276">Fatty acid metabolism</keyword>
<dbReference type="InterPro" id="IPR040097">
    <property type="entry name" value="FAAL/FAAC"/>
</dbReference>
<evidence type="ECO:0000256" key="4">
    <source>
        <dbReference type="ARBA" id="ARBA00022679"/>
    </source>
</evidence>
<dbReference type="InterPro" id="IPR016039">
    <property type="entry name" value="Thiolase-like"/>
</dbReference>
<dbReference type="GO" id="GO:0005886">
    <property type="term" value="C:plasma membrane"/>
    <property type="evidence" value="ECO:0007669"/>
    <property type="project" value="TreeGrafter"/>
</dbReference>
<dbReference type="InterPro" id="IPR036736">
    <property type="entry name" value="ACP-like_sf"/>
</dbReference>
<dbReference type="SUPFAM" id="SSF55048">
    <property type="entry name" value="Probable ACP-binding domain of malonyl-CoA ACP transacylase"/>
    <property type="match status" value="1"/>
</dbReference>
<dbReference type="InterPro" id="IPR036291">
    <property type="entry name" value="NAD(P)-bd_dom_sf"/>
</dbReference>
<dbReference type="InterPro" id="IPR018201">
    <property type="entry name" value="Ketoacyl_synth_AS"/>
</dbReference>
<dbReference type="InterPro" id="IPR013968">
    <property type="entry name" value="PKS_KR"/>
</dbReference>
<dbReference type="GO" id="GO:0031177">
    <property type="term" value="F:phosphopantetheine binding"/>
    <property type="evidence" value="ECO:0007669"/>
    <property type="project" value="InterPro"/>
</dbReference>
<dbReference type="SUPFAM" id="SSF52151">
    <property type="entry name" value="FabD/lysophospholipase-like"/>
    <property type="match status" value="1"/>
</dbReference>
<dbReference type="SMART" id="SM00822">
    <property type="entry name" value="PKS_KR"/>
    <property type="match status" value="1"/>
</dbReference>
<keyword evidence="4" id="KW-0808">Transferase</keyword>
<dbReference type="GO" id="GO:0004312">
    <property type="term" value="F:fatty acid synthase activity"/>
    <property type="evidence" value="ECO:0007669"/>
    <property type="project" value="TreeGrafter"/>
</dbReference>
<dbReference type="PANTHER" id="PTHR43775:SF37">
    <property type="entry name" value="SI:DKEY-61P9.11"/>
    <property type="match status" value="1"/>
</dbReference>
<gene>
    <name evidence="9" type="ORF">QI031_01425</name>
</gene>
<dbReference type="SMART" id="SM01294">
    <property type="entry name" value="PKS_PP_betabranch"/>
    <property type="match status" value="2"/>
</dbReference>
<dbReference type="InterPro" id="IPR000873">
    <property type="entry name" value="AMP-dep_synth/lig_dom"/>
</dbReference>
<dbReference type="InterPro" id="IPR014030">
    <property type="entry name" value="Ketoacyl_synth_N"/>
</dbReference>
<evidence type="ECO:0000256" key="1">
    <source>
        <dbReference type="ARBA" id="ARBA00006432"/>
    </source>
</evidence>
<accession>A0AAJ6P9X7</accession>
<dbReference type="PANTHER" id="PTHR43775">
    <property type="entry name" value="FATTY ACID SYNTHASE"/>
    <property type="match status" value="1"/>
</dbReference>
<dbReference type="SUPFAM" id="SSF56801">
    <property type="entry name" value="Acetyl-CoA synthetase-like"/>
    <property type="match status" value="1"/>
</dbReference>
<dbReference type="InterPro" id="IPR016036">
    <property type="entry name" value="Malonyl_transacylase_ACP-bd"/>
</dbReference>
<keyword evidence="3" id="KW-0597">Phosphoprotein</keyword>
<proteinExistence type="inferred from homology"/>
<dbReference type="Gene3D" id="3.40.50.720">
    <property type="entry name" value="NAD(P)-binding Rossmann-like Domain"/>
    <property type="match status" value="1"/>
</dbReference>
<dbReference type="InterPro" id="IPR020806">
    <property type="entry name" value="PKS_PP-bd"/>
</dbReference>